<dbReference type="Pfam" id="PF03479">
    <property type="entry name" value="PCC"/>
    <property type="match status" value="1"/>
</dbReference>
<dbReference type="AlphaFoldDB" id="A0A1C3XVQ5"/>
<feature type="domain" description="PPC" evidence="1">
    <location>
        <begin position="7"/>
        <end position="187"/>
    </location>
</feature>
<gene>
    <name evidence="2" type="ORF">GA0061098_10743</name>
</gene>
<sequence>MRKTLSGKIEEVIYARLEPGEDLLRALWDICKKHDVKTGLLLDATGTMETVRIQRFPHESRPGSAGIDMVQIPGQLEVSAHGIIGMGWMPDKSVTIPKGFDGEADTGFGAAGFVGHETPYFHVHITVTSASQTVCGHLMEGSPICRNTWNADAKVPTHFTVAIAKVSGVILRATFDKSGYYHDLVPA</sequence>
<evidence type="ECO:0000313" key="2">
    <source>
        <dbReference type="EMBL" id="SCB56096.1"/>
    </source>
</evidence>
<dbReference type="Proteomes" id="UP000199184">
    <property type="component" value="Unassembled WGS sequence"/>
</dbReference>
<reference evidence="3" key="1">
    <citation type="submission" date="2016-08" db="EMBL/GenBank/DDBJ databases">
        <authorList>
            <person name="Varghese N."/>
            <person name="Submissions Spin"/>
        </authorList>
    </citation>
    <scope>NUCLEOTIDE SEQUENCE [LARGE SCALE GENOMIC DNA]</scope>
    <source>
        <strain evidence="3">ERR11</strain>
    </source>
</reference>
<keyword evidence="3" id="KW-1185">Reference proteome</keyword>
<evidence type="ECO:0000313" key="3">
    <source>
        <dbReference type="Proteomes" id="UP000199184"/>
    </source>
</evidence>
<dbReference type="RefSeq" id="WP_091968139.1">
    <property type="nucleotide sequence ID" value="NZ_FMAI01000074.1"/>
</dbReference>
<dbReference type="EMBL" id="FMAI01000074">
    <property type="protein sequence ID" value="SCB56096.1"/>
    <property type="molecule type" value="Genomic_DNA"/>
</dbReference>
<protein>
    <submittedName>
        <fullName evidence="2">Predicted DNA-binding protein with PD1-like DNA-binding motif</fullName>
    </submittedName>
</protein>
<dbReference type="Gene3D" id="3.30.1330.80">
    <property type="entry name" value="Hypothetical protein, similar to alpha- acetolactate decarboxylase, domain 2"/>
    <property type="match status" value="1"/>
</dbReference>
<dbReference type="InterPro" id="IPR005175">
    <property type="entry name" value="PPC_dom"/>
</dbReference>
<dbReference type="GO" id="GO:0003677">
    <property type="term" value="F:DNA binding"/>
    <property type="evidence" value="ECO:0007669"/>
    <property type="project" value="UniProtKB-KW"/>
</dbReference>
<organism evidence="2 3">
    <name type="scientific">Bradyrhizobium shewense</name>
    <dbReference type="NCBI Taxonomy" id="1761772"/>
    <lineage>
        <taxon>Bacteria</taxon>
        <taxon>Pseudomonadati</taxon>
        <taxon>Pseudomonadota</taxon>
        <taxon>Alphaproteobacteria</taxon>
        <taxon>Hyphomicrobiales</taxon>
        <taxon>Nitrobacteraceae</taxon>
        <taxon>Bradyrhizobium</taxon>
    </lineage>
</organism>
<dbReference type="PROSITE" id="PS51742">
    <property type="entry name" value="PPC"/>
    <property type="match status" value="1"/>
</dbReference>
<proteinExistence type="predicted"/>
<accession>A0A1C3XVQ5</accession>
<keyword evidence="2" id="KW-0238">DNA-binding</keyword>
<dbReference type="SUPFAM" id="SSF117856">
    <property type="entry name" value="AF0104/ALDC/Ptd012-like"/>
    <property type="match status" value="1"/>
</dbReference>
<name>A0A1C3XVQ5_9BRAD</name>
<evidence type="ECO:0000259" key="1">
    <source>
        <dbReference type="PROSITE" id="PS51742"/>
    </source>
</evidence>